<proteinExistence type="predicted"/>
<dbReference type="SUPFAM" id="SSF89447">
    <property type="entry name" value="AbrB/MazE/MraZ-like"/>
    <property type="match status" value="1"/>
</dbReference>
<evidence type="ECO:0000313" key="2">
    <source>
        <dbReference type="Proteomes" id="UP000292886"/>
    </source>
</evidence>
<dbReference type="KEGG" id="wei:EQG49_13410"/>
<protein>
    <recommendedName>
        <fullName evidence="3">AbrB/MazE/SpoVT family DNA-binding domain-containing protein</fullName>
    </recommendedName>
</protein>
<accession>A0A4V1AJ12</accession>
<dbReference type="Gene3D" id="2.10.260.10">
    <property type="match status" value="1"/>
</dbReference>
<dbReference type="EMBL" id="CP037940">
    <property type="protein sequence ID" value="QBO37395.1"/>
    <property type="molecule type" value="Genomic_DNA"/>
</dbReference>
<dbReference type="OrthoDB" id="3215030at2"/>
<name>A0A4V1AJ12_9LACO</name>
<sequence>MRKKISKNGTSATITLSPDELRVLGVQIGDSVSLVEEVDGLHILKVSPAEDMTWDEKMKILKGLSTKK</sequence>
<dbReference type="Proteomes" id="UP000292886">
    <property type="component" value="Chromosome"/>
</dbReference>
<dbReference type="RefSeq" id="WP_133364472.1">
    <property type="nucleotide sequence ID" value="NZ_CP037940.1"/>
</dbReference>
<keyword evidence="2" id="KW-1185">Reference proteome</keyword>
<dbReference type="AlphaFoldDB" id="A0A4V1AJ12"/>
<reference evidence="2" key="1">
    <citation type="submission" date="2019-03" db="EMBL/GenBank/DDBJ databases">
        <title>Weissella sp. 26KH-42 Genome sequencing.</title>
        <authorList>
            <person name="Heo J."/>
            <person name="Kim S.-J."/>
            <person name="Kim J.-S."/>
            <person name="Hong S.-B."/>
            <person name="Kwon S.-W."/>
        </authorList>
    </citation>
    <scope>NUCLEOTIDE SEQUENCE [LARGE SCALE GENOMIC DNA]</scope>
    <source>
        <strain evidence="2">26KH-42</strain>
    </source>
</reference>
<evidence type="ECO:0000313" key="1">
    <source>
        <dbReference type="EMBL" id="QBO37395.1"/>
    </source>
</evidence>
<evidence type="ECO:0008006" key="3">
    <source>
        <dbReference type="Google" id="ProtNLM"/>
    </source>
</evidence>
<organism evidence="1 2">
    <name type="scientific">Periweissella cryptocerci</name>
    <dbReference type="NCBI Taxonomy" id="2506420"/>
    <lineage>
        <taxon>Bacteria</taxon>
        <taxon>Bacillati</taxon>
        <taxon>Bacillota</taxon>
        <taxon>Bacilli</taxon>
        <taxon>Lactobacillales</taxon>
        <taxon>Lactobacillaceae</taxon>
        <taxon>Periweissella</taxon>
    </lineage>
</organism>
<dbReference type="InterPro" id="IPR037914">
    <property type="entry name" value="SpoVT-AbrB_sf"/>
</dbReference>
<gene>
    <name evidence="1" type="ORF">EQG49_13410</name>
</gene>